<dbReference type="Proteomes" id="UP000001640">
    <property type="component" value="Chromosome 1"/>
</dbReference>
<organism evidence="5 6">
    <name type="scientific">Naumovozyma castellii</name>
    <name type="common">Yeast</name>
    <name type="synonym">Saccharomyces castellii</name>
    <dbReference type="NCBI Taxonomy" id="27288"/>
    <lineage>
        <taxon>Eukaryota</taxon>
        <taxon>Fungi</taxon>
        <taxon>Dikarya</taxon>
        <taxon>Ascomycota</taxon>
        <taxon>Saccharomycotina</taxon>
        <taxon>Saccharomycetes</taxon>
        <taxon>Saccharomycetales</taxon>
        <taxon>Saccharomycetaceae</taxon>
        <taxon>Naumovozyma</taxon>
    </lineage>
</organism>
<dbReference type="Gene3D" id="1.20.890.10">
    <property type="entry name" value="cAMP-dependent protein kinase regulatory subunit, dimerization-anchoring domain"/>
    <property type="match status" value="1"/>
</dbReference>
<comment type="similarity">
    <text evidence="2">Belongs to the dpy-30 family.</text>
</comment>
<dbReference type="STRING" id="1064592.G0V7A7"/>
<dbReference type="GeneID" id="96900834"/>
<feature type="compositionally biased region" description="Basic and acidic residues" evidence="4">
    <location>
        <begin position="17"/>
        <end position="37"/>
    </location>
</feature>
<dbReference type="OrthoDB" id="417678at2759"/>
<evidence type="ECO:0000256" key="3">
    <source>
        <dbReference type="ARBA" id="ARBA00023242"/>
    </source>
</evidence>
<dbReference type="EMBL" id="HE576752">
    <property type="protein sequence ID" value="CCC67355.1"/>
    <property type="molecule type" value="Genomic_DNA"/>
</dbReference>
<dbReference type="KEGG" id="ncs:NCAS_0A07970"/>
<comment type="subcellular location">
    <subcellularLocation>
        <location evidence="1">Nucleus</location>
    </subcellularLocation>
</comment>
<evidence type="ECO:0000256" key="1">
    <source>
        <dbReference type="ARBA" id="ARBA00004123"/>
    </source>
</evidence>
<dbReference type="OMA" id="MRMIALT"/>
<dbReference type="InterPro" id="IPR007858">
    <property type="entry name" value="Dpy-30_motif"/>
</dbReference>
<feature type="compositionally biased region" description="Basic and acidic residues" evidence="4">
    <location>
        <begin position="1"/>
        <end position="10"/>
    </location>
</feature>
<evidence type="ECO:0000256" key="2">
    <source>
        <dbReference type="ARBA" id="ARBA00010849"/>
    </source>
</evidence>
<gene>
    <name evidence="5" type="primary">NCAS0A07970</name>
    <name evidence="5" type="ordered locus">NCAS_0A07970</name>
</gene>
<dbReference type="GO" id="GO:0031509">
    <property type="term" value="P:subtelomeric heterochromatin formation"/>
    <property type="evidence" value="ECO:0007669"/>
    <property type="project" value="EnsemblFungi"/>
</dbReference>
<dbReference type="Pfam" id="PF05186">
    <property type="entry name" value="Dpy-30"/>
    <property type="match status" value="1"/>
</dbReference>
<keyword evidence="3" id="KW-0539">Nucleus</keyword>
<sequence>MDETTVKQEDSVPQTEVKPEERVPQEEVKQEEERGPDLKAINISETIGGTQTRKYLNSEVTPFLLSGMRMIALTKPADPLRVLGEYLIEQSERNKGNK</sequence>
<accession>G0V7A7</accession>
<dbReference type="RefSeq" id="XP_003673736.1">
    <property type="nucleotide sequence ID" value="XM_003673688.1"/>
</dbReference>
<dbReference type="GO" id="GO:0000781">
    <property type="term" value="C:chromosome, telomeric region"/>
    <property type="evidence" value="ECO:0007669"/>
    <property type="project" value="GOC"/>
</dbReference>
<proteinExistence type="inferred from homology"/>
<evidence type="ECO:0000313" key="5">
    <source>
        <dbReference type="EMBL" id="CCC67355.1"/>
    </source>
</evidence>
<dbReference type="GO" id="GO:0048188">
    <property type="term" value="C:Set1C/COMPASS complex"/>
    <property type="evidence" value="ECO:0007669"/>
    <property type="project" value="EnsemblFungi"/>
</dbReference>
<evidence type="ECO:0000313" key="6">
    <source>
        <dbReference type="Proteomes" id="UP000001640"/>
    </source>
</evidence>
<name>G0V7A7_NAUCA</name>
<dbReference type="AlphaFoldDB" id="G0V7A7"/>
<reference evidence="5 6" key="1">
    <citation type="journal article" date="2011" name="Proc. Natl. Acad. Sci. U.S.A.">
        <title>Evolutionary erosion of yeast sex chromosomes by mating-type switching accidents.</title>
        <authorList>
            <person name="Gordon J.L."/>
            <person name="Armisen D."/>
            <person name="Proux-Wera E."/>
            <person name="Oheigeartaigh S.S."/>
            <person name="Byrne K.P."/>
            <person name="Wolfe K.H."/>
        </authorList>
    </citation>
    <scope>NUCLEOTIDE SEQUENCE [LARGE SCALE GENOMIC DNA]</scope>
    <source>
        <strain evidence="6">ATCC 76901 / BCRC 22586 / CBS 4309 / NBRC 1992 / NRRL Y-12630</strain>
    </source>
</reference>
<dbReference type="GO" id="GO:0042800">
    <property type="term" value="F:histone H3K4 methyltransferase activity"/>
    <property type="evidence" value="ECO:0007669"/>
    <property type="project" value="EnsemblFungi"/>
</dbReference>
<keyword evidence="6" id="KW-1185">Reference proteome</keyword>
<dbReference type="eggNOG" id="KOG4109">
    <property type="taxonomic scope" value="Eukaryota"/>
</dbReference>
<evidence type="ECO:0000256" key="4">
    <source>
        <dbReference type="SAM" id="MobiDB-lite"/>
    </source>
</evidence>
<reference key="2">
    <citation type="submission" date="2011-08" db="EMBL/GenBank/DDBJ databases">
        <title>Genome sequence of Naumovozyma castellii.</title>
        <authorList>
            <person name="Gordon J.L."/>
            <person name="Armisen D."/>
            <person name="Proux-Wera E."/>
            <person name="OhEigeartaigh S.S."/>
            <person name="Byrne K.P."/>
            <person name="Wolfe K.H."/>
        </authorList>
    </citation>
    <scope>NUCLEOTIDE SEQUENCE</scope>
    <source>
        <strain>Type strain:CBS 4309</strain>
    </source>
</reference>
<dbReference type="InParanoid" id="G0V7A7"/>
<protein>
    <submittedName>
        <fullName evidence="5">Uncharacterized protein</fullName>
    </submittedName>
</protein>
<dbReference type="HOGENOM" id="CLU_162876_0_0_1"/>
<dbReference type="InterPro" id="IPR049629">
    <property type="entry name" value="DPY30_SDC1_DD"/>
</dbReference>
<dbReference type="CDD" id="cd22965">
    <property type="entry name" value="DD_DPY30_SDC1"/>
    <property type="match status" value="1"/>
</dbReference>
<feature type="region of interest" description="Disordered" evidence="4">
    <location>
        <begin position="1"/>
        <end position="37"/>
    </location>
</feature>